<sequence>MIQVDKAIRIAVKTGKVTIGSKKTIQDLKKGKPKIVIIASNCPANIKSEIQYYTKLSNTPLLVYAGNSWELGSVCERLHMVAALAIHDPGDSDILSILSEEGSVSAEAK</sequence>
<dbReference type="SUPFAM" id="SSF55315">
    <property type="entry name" value="L30e-like"/>
    <property type="match status" value="1"/>
</dbReference>
<reference evidence="7" key="1">
    <citation type="journal article" date="2017" name="Nature">
        <title>Asgard archaea illuminate the origin of eukaryotic cellular complexity.</title>
        <authorList>
            <person name="Zaremba-Niedzwiedzka K."/>
            <person name="Caceres E.F."/>
            <person name="Saw J.H."/>
            <person name="Backstrom D."/>
            <person name="Juzokaite L."/>
            <person name="Vancaester E."/>
            <person name="Seitz K.W."/>
            <person name="Anantharaman K."/>
            <person name="Starnawski P."/>
            <person name="Kjeldsen K.U."/>
            <person name="Scott M.B."/>
            <person name="Nunoura T."/>
            <person name="Banfield J.F."/>
            <person name="Schramm A."/>
            <person name="Baker B.J."/>
            <person name="Spang A."/>
            <person name="Ettema T.J.G."/>
        </authorList>
    </citation>
    <scope>NUCLEOTIDE SEQUENCE</scope>
    <source>
        <strain evidence="7">LCB_4</strain>
    </source>
</reference>
<dbReference type="EMBL" id="CP091871">
    <property type="protein sequence ID" value="WEU40658.1"/>
    <property type="molecule type" value="Genomic_DNA"/>
</dbReference>
<organism evidence="7 8">
    <name type="scientific">Odinarchaeota yellowstonii (strain LCB_4)</name>
    <dbReference type="NCBI Taxonomy" id="1841599"/>
    <lineage>
        <taxon>Archaea</taxon>
        <taxon>Promethearchaeati</taxon>
        <taxon>Candidatus Odinarchaeota</taxon>
        <taxon>Candidatus Odinarchaeia</taxon>
        <taxon>Candidatus Odinarchaeales</taxon>
        <taxon>Candidatus Odinarchaeaceae</taxon>
        <taxon>Candidatus Odinarchaeum</taxon>
    </lineage>
</organism>
<dbReference type="Proteomes" id="UP000186851">
    <property type="component" value="Chromosome"/>
</dbReference>
<keyword evidence="2 5" id="KW-0689">Ribosomal protein</keyword>
<dbReference type="PROSITE" id="PS00709">
    <property type="entry name" value="RIBOSOMAL_L30E_1"/>
    <property type="match status" value="1"/>
</dbReference>
<dbReference type="KEGG" id="oyw:OdinLCB4_001630"/>
<name>A0AAF0IBD9_ODILC</name>
<dbReference type="InterPro" id="IPR039109">
    <property type="entry name" value="Ribosomal_eL30-like"/>
</dbReference>
<evidence type="ECO:0000256" key="5">
    <source>
        <dbReference type="HAMAP-Rule" id="MF_00481"/>
    </source>
</evidence>
<dbReference type="AlphaFoldDB" id="A0AAF0IBD9"/>
<dbReference type="InterPro" id="IPR029064">
    <property type="entry name" value="Ribosomal_eL30-like_sf"/>
</dbReference>
<proteinExistence type="inferred from homology"/>
<evidence type="ECO:0000256" key="1">
    <source>
        <dbReference type="ARBA" id="ARBA00007326"/>
    </source>
</evidence>
<evidence type="ECO:0000256" key="3">
    <source>
        <dbReference type="ARBA" id="ARBA00023274"/>
    </source>
</evidence>
<comment type="similarity">
    <text evidence="1 5">Belongs to the eukaryotic ribosomal protein eL30 family.</text>
</comment>
<gene>
    <name evidence="5" type="primary">rpl30e</name>
    <name evidence="7" type="ORF">OdinLCB4_001630</name>
</gene>
<reference evidence="7" key="2">
    <citation type="journal article" date="2022" name="Nat. Microbiol.">
        <title>A closed Candidatus Odinarchaeum chromosome exposes Asgard archaeal viruses.</title>
        <authorList>
            <person name="Tamarit D."/>
            <person name="Caceres E.F."/>
            <person name="Krupovic M."/>
            <person name="Nijland R."/>
            <person name="Eme L."/>
            <person name="Robinson N.P."/>
            <person name="Ettema T.J.G."/>
        </authorList>
    </citation>
    <scope>NUCLEOTIDE SEQUENCE</scope>
    <source>
        <strain evidence="7">LCB_4</strain>
    </source>
</reference>
<dbReference type="InterPro" id="IPR022991">
    <property type="entry name" value="Ribosomal_eL30_CS"/>
</dbReference>
<dbReference type="PANTHER" id="PTHR11449">
    <property type="entry name" value="RIBOSOMAL PROTEIN L30"/>
    <property type="match status" value="1"/>
</dbReference>
<dbReference type="GO" id="GO:0003735">
    <property type="term" value="F:structural constituent of ribosome"/>
    <property type="evidence" value="ECO:0007669"/>
    <property type="project" value="InterPro"/>
</dbReference>
<dbReference type="NCBIfam" id="NF002172">
    <property type="entry name" value="PRK01018.1"/>
    <property type="match status" value="1"/>
</dbReference>
<dbReference type="HAMAP" id="MF_00481">
    <property type="entry name" value="Ribosomal_eL30"/>
    <property type="match status" value="1"/>
</dbReference>
<protein>
    <recommendedName>
        <fullName evidence="4 5">Large ribosomal subunit protein eL30</fullName>
    </recommendedName>
</protein>
<dbReference type="GO" id="GO:0003723">
    <property type="term" value="F:RNA binding"/>
    <property type="evidence" value="ECO:0007669"/>
    <property type="project" value="InterPro"/>
</dbReference>
<dbReference type="GO" id="GO:0006412">
    <property type="term" value="P:translation"/>
    <property type="evidence" value="ECO:0007669"/>
    <property type="project" value="UniProtKB-UniRule"/>
</dbReference>
<accession>A0AAF0IBD9</accession>
<dbReference type="InterPro" id="IPR004038">
    <property type="entry name" value="Ribosomal_eL8/eL30/eS12/Gad45"/>
</dbReference>
<feature type="domain" description="Ribosomal protein eL8/eL30/eS12/Gadd45" evidence="6">
    <location>
        <begin position="4"/>
        <end position="95"/>
    </location>
</feature>
<dbReference type="InterPro" id="IPR000231">
    <property type="entry name" value="Ribosomal_eL30"/>
</dbReference>
<evidence type="ECO:0000313" key="8">
    <source>
        <dbReference type="Proteomes" id="UP000186851"/>
    </source>
</evidence>
<evidence type="ECO:0000256" key="4">
    <source>
        <dbReference type="ARBA" id="ARBA00035231"/>
    </source>
</evidence>
<evidence type="ECO:0000256" key="2">
    <source>
        <dbReference type="ARBA" id="ARBA00022980"/>
    </source>
</evidence>
<dbReference type="Gene3D" id="3.30.1330.30">
    <property type="match status" value="1"/>
</dbReference>
<dbReference type="GO" id="GO:0022625">
    <property type="term" value="C:cytosolic large ribosomal subunit"/>
    <property type="evidence" value="ECO:0007669"/>
    <property type="project" value="InterPro"/>
</dbReference>
<evidence type="ECO:0000259" key="6">
    <source>
        <dbReference type="Pfam" id="PF01248"/>
    </source>
</evidence>
<keyword evidence="3 5" id="KW-0687">Ribonucleoprotein</keyword>
<dbReference type="Pfam" id="PF01248">
    <property type="entry name" value="Ribosomal_L7Ae"/>
    <property type="match status" value="1"/>
</dbReference>
<evidence type="ECO:0000313" key="7">
    <source>
        <dbReference type="EMBL" id="WEU40658.1"/>
    </source>
</evidence>